<dbReference type="InterPro" id="IPR036188">
    <property type="entry name" value="FAD/NAD-bd_sf"/>
</dbReference>
<dbReference type="EMBL" id="BAABJP010000010">
    <property type="protein sequence ID" value="GAA5155340.1"/>
    <property type="molecule type" value="Genomic_DNA"/>
</dbReference>
<feature type="domain" description="Amine oxidase" evidence="1">
    <location>
        <begin position="2"/>
        <end position="94"/>
    </location>
</feature>
<gene>
    <name evidence="2" type="ORF">GCM10023321_28500</name>
</gene>
<accession>A0ABP9Q1N3</accession>
<proteinExistence type="predicted"/>
<name>A0ABP9Q1N3_9PSEU</name>
<dbReference type="Proteomes" id="UP001428817">
    <property type="component" value="Unassembled WGS sequence"/>
</dbReference>
<dbReference type="InterPro" id="IPR002937">
    <property type="entry name" value="Amino_oxidase"/>
</dbReference>
<organism evidence="2 3">
    <name type="scientific">Pseudonocardia eucalypti</name>
    <dbReference type="NCBI Taxonomy" id="648755"/>
    <lineage>
        <taxon>Bacteria</taxon>
        <taxon>Bacillati</taxon>
        <taxon>Actinomycetota</taxon>
        <taxon>Actinomycetes</taxon>
        <taxon>Pseudonocardiales</taxon>
        <taxon>Pseudonocardiaceae</taxon>
        <taxon>Pseudonocardia</taxon>
    </lineage>
</organism>
<comment type="caution">
    <text evidence="2">The sequence shown here is derived from an EMBL/GenBank/DDBJ whole genome shotgun (WGS) entry which is preliminary data.</text>
</comment>
<dbReference type="Gene3D" id="3.50.50.60">
    <property type="entry name" value="FAD/NAD(P)-binding domain"/>
    <property type="match status" value="1"/>
</dbReference>
<evidence type="ECO:0000259" key="1">
    <source>
        <dbReference type="Pfam" id="PF01593"/>
    </source>
</evidence>
<protein>
    <recommendedName>
        <fullName evidence="1">Amine oxidase domain-containing protein</fullName>
    </recommendedName>
</protein>
<reference evidence="3" key="1">
    <citation type="journal article" date="2019" name="Int. J. Syst. Evol. Microbiol.">
        <title>The Global Catalogue of Microorganisms (GCM) 10K type strain sequencing project: providing services to taxonomists for standard genome sequencing and annotation.</title>
        <authorList>
            <consortium name="The Broad Institute Genomics Platform"/>
            <consortium name="The Broad Institute Genome Sequencing Center for Infectious Disease"/>
            <person name="Wu L."/>
            <person name="Ma J."/>
        </authorList>
    </citation>
    <scope>NUCLEOTIDE SEQUENCE [LARGE SCALE GENOMIC DNA]</scope>
    <source>
        <strain evidence="3">JCM 18303</strain>
    </source>
</reference>
<dbReference type="Pfam" id="PF01593">
    <property type="entry name" value="Amino_oxidase"/>
    <property type="match status" value="1"/>
</dbReference>
<dbReference type="Gene3D" id="3.90.660.10">
    <property type="match status" value="1"/>
</dbReference>
<sequence>MPAAERAGVIQAEVAKFLPELPGRVLASYVKVWSEDEFAGGAWASARPGQLRWVLPAARAPEGRPHFAGEHTSVSVAWMDGALESGERAAREIIGGPT</sequence>
<evidence type="ECO:0000313" key="3">
    <source>
        <dbReference type="Proteomes" id="UP001428817"/>
    </source>
</evidence>
<keyword evidence="3" id="KW-1185">Reference proteome</keyword>
<dbReference type="SUPFAM" id="SSF51905">
    <property type="entry name" value="FAD/NAD(P)-binding domain"/>
    <property type="match status" value="1"/>
</dbReference>
<evidence type="ECO:0000313" key="2">
    <source>
        <dbReference type="EMBL" id="GAA5155340.1"/>
    </source>
</evidence>